<feature type="compositionally biased region" description="Polar residues" evidence="2">
    <location>
        <begin position="99"/>
        <end position="123"/>
    </location>
</feature>
<keyword evidence="5" id="KW-0436">Ligase</keyword>
<proteinExistence type="predicted"/>
<dbReference type="KEGG" id="osn:115222121"/>
<dbReference type="Pfam" id="PF18479">
    <property type="entry name" value="PIN_11"/>
    <property type="match status" value="1"/>
</dbReference>
<dbReference type="InterPro" id="IPR041192">
    <property type="entry name" value="PIN_11"/>
</dbReference>
<evidence type="ECO:0000256" key="2">
    <source>
        <dbReference type="SAM" id="MobiDB-lite"/>
    </source>
</evidence>
<evidence type="ECO:0000256" key="1">
    <source>
        <dbReference type="PROSITE-ProRule" id="PRU00042"/>
    </source>
</evidence>
<name>A0A6P7TF43_9MOLL</name>
<feature type="compositionally biased region" description="Basic residues" evidence="2">
    <location>
        <begin position="129"/>
        <end position="138"/>
    </location>
</feature>
<organism evidence="4 5">
    <name type="scientific">Octopus sinensis</name>
    <name type="common">East Asian common octopus</name>
    <dbReference type="NCBI Taxonomy" id="2607531"/>
    <lineage>
        <taxon>Eukaryota</taxon>
        <taxon>Metazoa</taxon>
        <taxon>Spiralia</taxon>
        <taxon>Lophotrochozoa</taxon>
        <taxon>Mollusca</taxon>
        <taxon>Cephalopoda</taxon>
        <taxon>Coleoidea</taxon>
        <taxon>Octopodiformes</taxon>
        <taxon>Octopoda</taxon>
        <taxon>Incirrata</taxon>
        <taxon>Octopodidae</taxon>
        <taxon>Octopus</taxon>
    </lineage>
</organism>
<feature type="region of interest" description="Disordered" evidence="2">
    <location>
        <begin position="67"/>
        <end position="140"/>
    </location>
</feature>
<keyword evidence="1" id="KW-0863">Zinc-finger</keyword>
<dbReference type="PROSITE" id="PS50157">
    <property type="entry name" value="ZINC_FINGER_C2H2_2"/>
    <property type="match status" value="2"/>
</dbReference>
<dbReference type="Proteomes" id="UP000515154">
    <property type="component" value="Linkage group LG19"/>
</dbReference>
<gene>
    <name evidence="5" type="primary">LOC115222121</name>
</gene>
<dbReference type="InterPro" id="IPR013087">
    <property type="entry name" value="Znf_C2H2_type"/>
</dbReference>
<dbReference type="CDD" id="cd18721">
    <property type="entry name" value="PIN_ZNF451-like"/>
    <property type="match status" value="1"/>
</dbReference>
<sequence length="781" mass="88860">MDNSIIILDSSDSEASILEITPVIRVPHLTCRKKKNSIIVVSDSSDCEIISPLPGMKRHVVVSTIRSKRKRPLTRNETLKNNSLLTQPKYSVGLRSLHSKSSLANPSKPPSGNQAAKSPQNKTNECHHNQTKPSKKVLPKTPVKLSPRINKTLGMPTKTPTRFSPRLSSMIQAKQAVRMPTKISVSHPHCTPVKVPVRQSPRNIAKSTRKYSPRKLAKNPSKKSISMLKPSHKILKMFASMSNKIPSDKSTKKKVKSNVYYDKESSSNIIPQSTNLQTSLNPINNTSNLNGLNNSFTYNSRKNLQHNCKGNGTQTQFCCPVINCEIKFSSKENLQNHMYMMIHNSCNPSKSIMDSFLSCEIINYICPKCGKEFKLEQTCSEHQRSSNHNAFIKPVPISSYICQTCLLIFSSKINCLMHMNTTKHYLSAFNFPNNSEYVPVPLPKVLETDFKRKCERIPNYITCTNCSGVLCEPTTVTNHIKNNHIVKCVSKKSLKDIFSNYIGEVTCSSCEQIFHKSTNKIIGMKHQCTFDKSGILLKTNCKSFREFVLRSSLSLHVLNLHITSADLEVQNPKANCHHDNLKTNLRVLSKRCRTKASVSSSNFTCNNRPSTQFPFSSKQFNPPTIWSTQDLDCYREKSEFINKLTQMKHIIFLDLDNWTGIFKHVHRYFPNETFLWAFYGAKTKWFPPKSDVYKKLVQDGCFFLNPKSGHTKQAADFALVLHVGKMDERLPEHIKFTILSGDKGFYEVSHQFENSKRHMQIVDPHHFTKESYNSLFQLSQN</sequence>
<keyword evidence="4" id="KW-1185">Reference proteome</keyword>
<evidence type="ECO:0000259" key="3">
    <source>
        <dbReference type="PROSITE" id="PS50157"/>
    </source>
</evidence>
<keyword evidence="1" id="KW-0479">Metal-binding</keyword>
<feature type="domain" description="C2H2-type" evidence="3">
    <location>
        <begin position="317"/>
        <end position="348"/>
    </location>
</feature>
<feature type="compositionally biased region" description="Polar residues" evidence="2">
    <location>
        <begin position="75"/>
        <end position="89"/>
    </location>
</feature>
<dbReference type="GO" id="GO:0016874">
    <property type="term" value="F:ligase activity"/>
    <property type="evidence" value="ECO:0007669"/>
    <property type="project" value="UniProtKB-KW"/>
</dbReference>
<feature type="domain" description="C2H2-type" evidence="3">
    <location>
        <begin position="364"/>
        <end position="388"/>
    </location>
</feature>
<dbReference type="PROSITE" id="PS00028">
    <property type="entry name" value="ZINC_FINGER_C2H2_1"/>
    <property type="match status" value="3"/>
</dbReference>
<accession>A0A6P7TF43</accession>
<protein>
    <submittedName>
        <fullName evidence="5">E3 SUMO-protein ligase ZNF451</fullName>
    </submittedName>
</protein>
<dbReference type="RefSeq" id="XP_029648111.1">
    <property type="nucleotide sequence ID" value="XM_029792251.2"/>
</dbReference>
<evidence type="ECO:0000313" key="5">
    <source>
        <dbReference type="RefSeq" id="XP_029648111.1"/>
    </source>
</evidence>
<keyword evidence="1" id="KW-0862">Zinc</keyword>
<dbReference type="AlphaFoldDB" id="A0A6P7TF43"/>
<reference evidence="5" key="1">
    <citation type="submission" date="2025-08" db="UniProtKB">
        <authorList>
            <consortium name="RefSeq"/>
        </authorList>
    </citation>
    <scope>IDENTIFICATION</scope>
</reference>
<evidence type="ECO:0000313" key="4">
    <source>
        <dbReference type="Proteomes" id="UP000515154"/>
    </source>
</evidence>
<dbReference type="SMART" id="SM00355">
    <property type="entry name" value="ZnF_C2H2"/>
    <property type="match status" value="4"/>
</dbReference>
<dbReference type="GO" id="GO:0008270">
    <property type="term" value="F:zinc ion binding"/>
    <property type="evidence" value="ECO:0007669"/>
    <property type="project" value="UniProtKB-KW"/>
</dbReference>
<dbReference type="Gene3D" id="3.30.160.60">
    <property type="entry name" value="Classic Zinc Finger"/>
    <property type="match status" value="1"/>
</dbReference>